<name>A0A5D3BUA7_CUCMM</name>
<dbReference type="GO" id="GO:0004519">
    <property type="term" value="F:endonuclease activity"/>
    <property type="evidence" value="ECO:0007669"/>
    <property type="project" value="UniProtKB-KW"/>
</dbReference>
<dbReference type="SUPFAM" id="SSF56672">
    <property type="entry name" value="DNA/RNA polymerases"/>
    <property type="match status" value="1"/>
</dbReference>
<keyword evidence="6" id="KW-0378">Hydrolase</keyword>
<dbReference type="Gene3D" id="3.30.70.270">
    <property type="match status" value="1"/>
</dbReference>
<dbReference type="InterPro" id="IPR000477">
    <property type="entry name" value="RT_dom"/>
</dbReference>
<organism evidence="9 10">
    <name type="scientific">Cucumis melo var. makuwa</name>
    <name type="common">Oriental melon</name>
    <dbReference type="NCBI Taxonomy" id="1194695"/>
    <lineage>
        <taxon>Eukaryota</taxon>
        <taxon>Viridiplantae</taxon>
        <taxon>Streptophyta</taxon>
        <taxon>Embryophyta</taxon>
        <taxon>Tracheophyta</taxon>
        <taxon>Spermatophyta</taxon>
        <taxon>Magnoliopsida</taxon>
        <taxon>eudicotyledons</taxon>
        <taxon>Gunneridae</taxon>
        <taxon>Pentapetalae</taxon>
        <taxon>rosids</taxon>
        <taxon>fabids</taxon>
        <taxon>Cucurbitales</taxon>
        <taxon>Cucurbitaceae</taxon>
        <taxon>Benincaseae</taxon>
        <taxon>Cucumis</taxon>
    </lineage>
</organism>
<evidence type="ECO:0000256" key="5">
    <source>
        <dbReference type="ARBA" id="ARBA00022759"/>
    </source>
</evidence>
<dbReference type="FunFam" id="3.10.10.10:FF:000007">
    <property type="entry name" value="Retrovirus-related Pol polyprotein from transposon 17.6-like Protein"/>
    <property type="match status" value="1"/>
</dbReference>
<evidence type="ECO:0000256" key="4">
    <source>
        <dbReference type="ARBA" id="ARBA00022722"/>
    </source>
</evidence>
<keyword evidence="7 9" id="KW-0695">RNA-directed DNA polymerase</keyword>
<dbReference type="InterPro" id="IPR053134">
    <property type="entry name" value="RNA-dir_DNA_polymerase"/>
</dbReference>
<dbReference type="AlphaFoldDB" id="A0A5D3BUA7"/>
<proteinExistence type="predicted"/>
<dbReference type="InterPro" id="IPR043502">
    <property type="entry name" value="DNA/RNA_pol_sf"/>
</dbReference>
<keyword evidence="2" id="KW-0808">Transferase</keyword>
<evidence type="ECO:0000259" key="8">
    <source>
        <dbReference type="Pfam" id="PF00078"/>
    </source>
</evidence>
<dbReference type="PANTHER" id="PTHR24559">
    <property type="entry name" value="TRANSPOSON TY3-I GAG-POL POLYPROTEIN"/>
    <property type="match status" value="1"/>
</dbReference>
<dbReference type="InterPro" id="IPR043128">
    <property type="entry name" value="Rev_trsase/Diguanyl_cyclase"/>
</dbReference>
<evidence type="ECO:0000256" key="3">
    <source>
        <dbReference type="ARBA" id="ARBA00022695"/>
    </source>
</evidence>
<keyword evidence="3" id="KW-0548">Nucleotidyltransferase</keyword>
<feature type="domain" description="Reverse transcriptase" evidence="8">
    <location>
        <begin position="19"/>
        <end position="106"/>
    </location>
</feature>
<protein>
    <submittedName>
        <fullName evidence="9">RNA-directed DNA polymerase-like protein</fullName>
    </submittedName>
</protein>
<gene>
    <name evidence="9" type="ORF">E5676_scaffold925G00200</name>
</gene>
<evidence type="ECO:0000256" key="2">
    <source>
        <dbReference type="ARBA" id="ARBA00022679"/>
    </source>
</evidence>
<accession>A0A5D3BUA7</accession>
<evidence type="ECO:0000313" key="10">
    <source>
        <dbReference type="Proteomes" id="UP000321947"/>
    </source>
</evidence>
<evidence type="ECO:0000313" key="9">
    <source>
        <dbReference type="EMBL" id="TYK02568.1"/>
    </source>
</evidence>
<dbReference type="GO" id="GO:0008233">
    <property type="term" value="F:peptidase activity"/>
    <property type="evidence" value="ECO:0007669"/>
    <property type="project" value="UniProtKB-KW"/>
</dbReference>
<dbReference type="EMBL" id="SSTD01015517">
    <property type="protein sequence ID" value="TYK02568.1"/>
    <property type="molecule type" value="Genomic_DNA"/>
</dbReference>
<dbReference type="GO" id="GO:0003964">
    <property type="term" value="F:RNA-directed DNA polymerase activity"/>
    <property type="evidence" value="ECO:0007669"/>
    <property type="project" value="UniProtKB-KW"/>
</dbReference>
<keyword evidence="1" id="KW-0645">Protease</keyword>
<keyword evidence="5" id="KW-0255">Endonuclease</keyword>
<dbReference type="Pfam" id="PF00078">
    <property type="entry name" value="RVT_1"/>
    <property type="match status" value="1"/>
</dbReference>
<dbReference type="GO" id="GO:0006508">
    <property type="term" value="P:proteolysis"/>
    <property type="evidence" value="ECO:0007669"/>
    <property type="project" value="UniProtKB-KW"/>
</dbReference>
<evidence type="ECO:0000256" key="6">
    <source>
        <dbReference type="ARBA" id="ARBA00022801"/>
    </source>
</evidence>
<sequence length="192" mass="22530">MCVLQKEEIEKLVTEMLQVGHNQVTVANKFLILVIEELLDELHGVTIFSKLDLWLGYHQIRMREEDVEKTTFRTQEGHYEFLVMPFRLTDAPTTFQSLMNQHGHPIAFFSQKLAPWAQAKSTYERELMAVVLSIQKWREVQPQFQRWLTKLLGYDFEILCQPRLQNKVADDLLRIEQPLELAVMKTSGIVDL</sequence>
<dbReference type="Gene3D" id="3.10.10.10">
    <property type="entry name" value="HIV Type 1 Reverse Transcriptase, subunit A, domain 1"/>
    <property type="match status" value="1"/>
</dbReference>
<dbReference type="CDD" id="cd01647">
    <property type="entry name" value="RT_LTR"/>
    <property type="match status" value="1"/>
</dbReference>
<reference evidence="9 10" key="1">
    <citation type="submission" date="2019-08" db="EMBL/GenBank/DDBJ databases">
        <title>Draft genome sequences of two oriental melons (Cucumis melo L. var makuwa).</title>
        <authorList>
            <person name="Kwon S.-Y."/>
        </authorList>
    </citation>
    <scope>NUCLEOTIDE SEQUENCE [LARGE SCALE GENOMIC DNA]</scope>
    <source>
        <strain evidence="10">cv. Chang Bougi</strain>
        <tissue evidence="9">Leaf</tissue>
    </source>
</reference>
<evidence type="ECO:0000256" key="7">
    <source>
        <dbReference type="ARBA" id="ARBA00022918"/>
    </source>
</evidence>
<dbReference type="Proteomes" id="UP000321947">
    <property type="component" value="Unassembled WGS sequence"/>
</dbReference>
<comment type="caution">
    <text evidence="9">The sequence shown here is derived from an EMBL/GenBank/DDBJ whole genome shotgun (WGS) entry which is preliminary data.</text>
</comment>
<dbReference type="PANTHER" id="PTHR24559:SF450">
    <property type="entry name" value="RNA-DIRECTED DNA POLYMERASE HOMOLOG"/>
    <property type="match status" value="1"/>
</dbReference>
<evidence type="ECO:0000256" key="1">
    <source>
        <dbReference type="ARBA" id="ARBA00022670"/>
    </source>
</evidence>
<keyword evidence="4" id="KW-0540">Nuclease</keyword>